<dbReference type="GO" id="GO:0005737">
    <property type="term" value="C:cytoplasm"/>
    <property type="evidence" value="ECO:0007669"/>
    <property type="project" value="TreeGrafter"/>
</dbReference>
<evidence type="ECO:0000313" key="3">
    <source>
        <dbReference type="EMBL" id="EFL28779.1"/>
    </source>
</evidence>
<evidence type="ECO:0000259" key="2">
    <source>
        <dbReference type="Pfam" id="PF00501"/>
    </source>
</evidence>
<dbReference type="RefSeq" id="WP_009720576.1">
    <property type="nucleotide sequence ID" value="NZ_GG657754.1"/>
</dbReference>
<dbReference type="PROSITE" id="PS00455">
    <property type="entry name" value="AMP_BINDING"/>
    <property type="match status" value="1"/>
</dbReference>
<dbReference type="SUPFAM" id="SSF56801">
    <property type="entry name" value="Acetyl-CoA synthetase-like"/>
    <property type="match status" value="1"/>
</dbReference>
<dbReference type="InterPro" id="IPR020459">
    <property type="entry name" value="AMP-binding"/>
</dbReference>
<dbReference type="InterPro" id="IPR020845">
    <property type="entry name" value="AMP-binding_CS"/>
</dbReference>
<gene>
    <name evidence="3" type="ORF">SSOG_08493</name>
</gene>
<dbReference type="PRINTS" id="PR00154">
    <property type="entry name" value="AMPBINDING"/>
</dbReference>
<dbReference type="PANTHER" id="PTHR45527">
    <property type="entry name" value="NONRIBOSOMAL PEPTIDE SYNTHETASE"/>
    <property type="match status" value="1"/>
</dbReference>
<dbReference type="HOGENOM" id="CLU_448987_0_0_11"/>
<name>D9W7J9_9ACTN</name>
<feature type="compositionally biased region" description="Low complexity" evidence="1">
    <location>
        <begin position="591"/>
        <end position="608"/>
    </location>
</feature>
<dbReference type="GO" id="GO:0043041">
    <property type="term" value="P:amino acid activation for nonribosomal peptide biosynthetic process"/>
    <property type="evidence" value="ECO:0007669"/>
    <property type="project" value="TreeGrafter"/>
</dbReference>
<dbReference type="GO" id="GO:0044550">
    <property type="term" value="P:secondary metabolite biosynthetic process"/>
    <property type="evidence" value="ECO:0007669"/>
    <property type="project" value="TreeGrafter"/>
</dbReference>
<dbReference type="PANTHER" id="PTHR45527:SF1">
    <property type="entry name" value="FATTY ACID SYNTHASE"/>
    <property type="match status" value="1"/>
</dbReference>
<feature type="region of interest" description="Disordered" evidence="1">
    <location>
        <begin position="548"/>
        <end position="608"/>
    </location>
</feature>
<feature type="domain" description="AMP-dependent synthetase/ligase" evidence="2">
    <location>
        <begin position="234"/>
        <end position="544"/>
    </location>
</feature>
<dbReference type="Gene3D" id="3.40.50.980">
    <property type="match status" value="2"/>
</dbReference>
<accession>D9W7J9</accession>
<reference evidence="3 4" key="1">
    <citation type="submission" date="2009-02" db="EMBL/GenBank/DDBJ databases">
        <title>Annotation of Streptomyces hygroscopicus strain ATCC 53653.</title>
        <authorList>
            <consortium name="The Broad Institute Genome Sequencing Platform"/>
            <consortium name="Broad Institute Microbial Sequencing Center"/>
            <person name="Fischbach M."/>
            <person name="Godfrey P."/>
            <person name="Ward D."/>
            <person name="Young S."/>
            <person name="Zeng Q."/>
            <person name="Koehrsen M."/>
            <person name="Alvarado L."/>
            <person name="Berlin A.M."/>
            <person name="Bochicchio J."/>
            <person name="Borenstein D."/>
            <person name="Chapman S.B."/>
            <person name="Chen Z."/>
            <person name="Engels R."/>
            <person name="Freedman E."/>
            <person name="Gellesch M."/>
            <person name="Goldberg J."/>
            <person name="Griggs A."/>
            <person name="Gujja S."/>
            <person name="Heilman E.R."/>
            <person name="Heiman D.I."/>
            <person name="Hepburn T.A."/>
            <person name="Howarth C."/>
            <person name="Jen D."/>
            <person name="Larson L."/>
            <person name="Lewis B."/>
            <person name="Mehta T."/>
            <person name="Park D."/>
            <person name="Pearson M."/>
            <person name="Richards J."/>
            <person name="Roberts A."/>
            <person name="Saif S."/>
            <person name="Shea T.D."/>
            <person name="Shenoy N."/>
            <person name="Sisk P."/>
            <person name="Stolte C."/>
            <person name="Sykes S.N."/>
            <person name="Thomson T."/>
            <person name="Walk T."/>
            <person name="White J."/>
            <person name="Yandava C."/>
            <person name="Straight P."/>
            <person name="Clardy J."/>
            <person name="Hung D."/>
            <person name="Kolter R."/>
            <person name="Mekalanos J."/>
            <person name="Walker S."/>
            <person name="Walsh C.T."/>
            <person name="Wieland-Brown L.C."/>
            <person name="Haas B."/>
            <person name="Nusbaum C."/>
            <person name="Birren B."/>
        </authorList>
    </citation>
    <scope>NUCLEOTIDE SEQUENCE [LARGE SCALE GENOMIC DNA]</scope>
    <source>
        <strain evidence="3 4">ATCC 53653</strain>
    </source>
</reference>
<dbReference type="OrthoDB" id="2472181at2"/>
<dbReference type="GO" id="GO:0031177">
    <property type="term" value="F:phosphopantetheine binding"/>
    <property type="evidence" value="ECO:0007669"/>
    <property type="project" value="TreeGrafter"/>
</dbReference>
<sequence>MSSETAAAPDTSPVPRAGGLRPRLTGTPVLGRVVAEAALSPSARGGLERISGGRAPEELVVLAAALSLVAAGADAGEQAVLHVQRPDGGVACPVDVTAAATPADLVLAVDGLVKAGAPQPHGAEVLVASAAVAEPEILAPLTVTLLAKDADGGRALRVDMDRSRYERWFAEVLVRVLDHALSAFERPRDPLADWDPMPNRAPIPEGGDWAGDVAAWETGDDPAPESGTLLSGVEAHAAAHSDDIAVVDVGGAELTYGQLLAAATRVARQLRLSGVRDGSPVVVIGPKSWRTLAVVLGTLRAGAAYVPLDPGAPGARLDAMLRDLAPAAVVLDPGVTLPPGATPPDCPVLSLAAVAGDVGDAAVDVDVPPPGPEDTAYVIYTSGSTGRPKGVVVRHGAVHPFLRWRRRYQGLGRDTRMLLVPSLFFDSSVADVFAVLASGGRLVLLEERHRLDVQKVCALVAGQGVTHATFVPSLYQLVLDGLAAHRDTLRTVVVAGEAVPPELVARHLRLMPGVRLVNEYGPTENSVGSTALDHGSEPPFGHPIFFPGSRDRRPGAGLAGPPGSTGIRRGDLSVRAPTGRRLLAESGGHRQGVPGRPAAAGRAPLSHR</sequence>
<dbReference type="AlphaFoldDB" id="D9W7J9"/>
<dbReference type="Pfam" id="PF00501">
    <property type="entry name" value="AMP-binding"/>
    <property type="match status" value="1"/>
</dbReference>
<keyword evidence="4" id="KW-1185">Reference proteome</keyword>
<protein>
    <submittedName>
        <fullName evidence="3">Bacitracin synthetase 3</fullName>
    </submittedName>
</protein>
<organism evidence="3 4">
    <name type="scientific">Streptomyces himastatinicus ATCC 53653</name>
    <dbReference type="NCBI Taxonomy" id="457427"/>
    <lineage>
        <taxon>Bacteria</taxon>
        <taxon>Bacillati</taxon>
        <taxon>Actinomycetota</taxon>
        <taxon>Actinomycetes</taxon>
        <taxon>Kitasatosporales</taxon>
        <taxon>Streptomycetaceae</taxon>
        <taxon>Streptomyces</taxon>
        <taxon>Streptomyces violaceusniger group</taxon>
    </lineage>
</organism>
<dbReference type="STRING" id="457427.SSOG_08493"/>
<dbReference type="EMBL" id="GG657754">
    <property type="protein sequence ID" value="EFL28779.1"/>
    <property type="molecule type" value="Genomic_DNA"/>
</dbReference>
<feature type="region of interest" description="Disordered" evidence="1">
    <location>
        <begin position="1"/>
        <end position="25"/>
    </location>
</feature>
<evidence type="ECO:0000313" key="4">
    <source>
        <dbReference type="Proteomes" id="UP000003963"/>
    </source>
</evidence>
<evidence type="ECO:0000256" key="1">
    <source>
        <dbReference type="SAM" id="MobiDB-lite"/>
    </source>
</evidence>
<dbReference type="Proteomes" id="UP000003963">
    <property type="component" value="Unassembled WGS sequence"/>
</dbReference>
<proteinExistence type="predicted"/>
<dbReference type="InterPro" id="IPR000873">
    <property type="entry name" value="AMP-dep_synth/lig_dom"/>
</dbReference>